<keyword evidence="8" id="KW-1185">Reference proteome</keyword>
<organism evidence="7 8">
    <name type="scientific">Streptomyces pactum</name>
    <dbReference type="NCBI Taxonomy" id="68249"/>
    <lineage>
        <taxon>Bacteria</taxon>
        <taxon>Bacillati</taxon>
        <taxon>Actinomycetota</taxon>
        <taxon>Actinomycetes</taxon>
        <taxon>Kitasatosporales</taxon>
        <taxon>Streptomycetaceae</taxon>
        <taxon>Streptomyces</taxon>
    </lineage>
</organism>
<gene>
    <name evidence="7" type="ORF">IHE55_15970</name>
</gene>
<reference evidence="7 8" key="1">
    <citation type="submission" date="2020-09" db="EMBL/GenBank/DDBJ databases">
        <title>Biosynthesis of the nuclear factor of activated T cells inhibitor NFAT-133 and its congeners in Streptomyces pactum.</title>
        <authorList>
            <person name="Zhou W."/>
            <person name="Posri P."/>
            <person name="Abugrain M.E."/>
            <person name="Weisberg A.J."/>
            <person name="Chang J.H."/>
            <person name="Mahmud T."/>
        </authorList>
    </citation>
    <scope>NUCLEOTIDE SEQUENCE [LARGE SCALE GENOMIC DNA]</scope>
    <source>
        <strain evidence="7 8">ATCC 27456</strain>
    </source>
</reference>
<keyword evidence="3 5" id="KW-1133">Transmembrane helix</keyword>
<evidence type="ECO:0000259" key="6">
    <source>
        <dbReference type="Pfam" id="PF01061"/>
    </source>
</evidence>
<dbReference type="PANTHER" id="PTHR43027:SF2">
    <property type="entry name" value="TRANSPORT PERMEASE PROTEIN"/>
    <property type="match status" value="1"/>
</dbReference>
<name>A0ABS0NLY3_9ACTN</name>
<feature type="transmembrane region" description="Helical" evidence="5">
    <location>
        <begin position="245"/>
        <end position="263"/>
    </location>
</feature>
<dbReference type="InterPro" id="IPR052902">
    <property type="entry name" value="ABC-2_transporter"/>
</dbReference>
<evidence type="ECO:0000256" key="3">
    <source>
        <dbReference type="ARBA" id="ARBA00022989"/>
    </source>
</evidence>
<evidence type="ECO:0000256" key="4">
    <source>
        <dbReference type="ARBA" id="ARBA00023136"/>
    </source>
</evidence>
<dbReference type="Proteomes" id="UP000807371">
    <property type="component" value="Unassembled WGS sequence"/>
</dbReference>
<feature type="transmembrane region" description="Helical" evidence="5">
    <location>
        <begin position="81"/>
        <end position="100"/>
    </location>
</feature>
<keyword evidence="2 5" id="KW-0812">Transmembrane</keyword>
<evidence type="ECO:0000313" key="8">
    <source>
        <dbReference type="Proteomes" id="UP000807371"/>
    </source>
</evidence>
<dbReference type="RefSeq" id="WP_197989643.1">
    <property type="nucleotide sequence ID" value="NZ_JACYXC010000001.1"/>
</dbReference>
<dbReference type="Pfam" id="PF01061">
    <property type="entry name" value="ABC2_membrane"/>
    <property type="match status" value="1"/>
</dbReference>
<feature type="transmembrane region" description="Helical" evidence="5">
    <location>
        <begin position="120"/>
        <end position="145"/>
    </location>
</feature>
<feature type="domain" description="ABC-2 type transporter transmembrane" evidence="6">
    <location>
        <begin position="27"/>
        <end position="231"/>
    </location>
</feature>
<dbReference type="PANTHER" id="PTHR43027">
    <property type="entry name" value="DOXORUBICIN RESISTANCE ABC TRANSPORTER PERMEASE PROTEIN DRRC-RELATED"/>
    <property type="match status" value="1"/>
</dbReference>
<evidence type="ECO:0000256" key="2">
    <source>
        <dbReference type="ARBA" id="ARBA00022692"/>
    </source>
</evidence>
<feature type="transmembrane region" description="Helical" evidence="5">
    <location>
        <begin position="188"/>
        <end position="207"/>
    </location>
</feature>
<dbReference type="InterPro" id="IPR013525">
    <property type="entry name" value="ABC2_TM"/>
</dbReference>
<accession>A0ABS0NLY3</accession>
<dbReference type="EMBL" id="JACYXC010000001">
    <property type="protein sequence ID" value="MBH5336202.1"/>
    <property type="molecule type" value="Genomic_DNA"/>
</dbReference>
<sequence length="269" mass="28046">MSGVVAPGGARPARRLWAPGTGKRLTALARAELTLLGRSKVPLFTAAVLPLAFMLTARSTIKGEDLAEAGLSTGTVLVPSGLGFVLLFAVYSNLVPAYVVRREELVLKRLRCGELRDGEILAGTALPSVVVALAQCLIIAVGGGLLLDVAAPRAPHLVLAGLAGGTVMLVALAAATAGVTRSAESAQLTIAPLLMVSVLGSGLLIPLELLPDRVATVCEVLPLTPVIALIRTGWTGTAPQTVTDLITMVAWTGLAVFAVRRWFRWEPRR</sequence>
<evidence type="ECO:0000256" key="1">
    <source>
        <dbReference type="ARBA" id="ARBA00004141"/>
    </source>
</evidence>
<evidence type="ECO:0000256" key="5">
    <source>
        <dbReference type="SAM" id="Phobius"/>
    </source>
</evidence>
<keyword evidence="4 5" id="KW-0472">Membrane</keyword>
<feature type="transmembrane region" description="Helical" evidence="5">
    <location>
        <begin position="157"/>
        <end position="176"/>
    </location>
</feature>
<proteinExistence type="predicted"/>
<protein>
    <submittedName>
        <fullName evidence="7">ABC transporter permease</fullName>
    </submittedName>
</protein>
<evidence type="ECO:0000313" key="7">
    <source>
        <dbReference type="EMBL" id="MBH5336202.1"/>
    </source>
</evidence>
<feature type="transmembrane region" description="Helical" evidence="5">
    <location>
        <begin position="41"/>
        <end position="61"/>
    </location>
</feature>
<comment type="subcellular location">
    <subcellularLocation>
        <location evidence="1">Membrane</location>
        <topology evidence="1">Multi-pass membrane protein</topology>
    </subcellularLocation>
</comment>
<comment type="caution">
    <text evidence="7">The sequence shown here is derived from an EMBL/GenBank/DDBJ whole genome shotgun (WGS) entry which is preliminary data.</text>
</comment>